<keyword evidence="4 8" id="KW-0028">Amino-acid biosynthesis</keyword>
<dbReference type="InterPro" id="IPR016195">
    <property type="entry name" value="Pol/histidinol_Pase-like"/>
</dbReference>
<dbReference type="Gene3D" id="3.20.20.140">
    <property type="entry name" value="Metal-dependent hydrolases"/>
    <property type="match status" value="1"/>
</dbReference>
<evidence type="ECO:0000256" key="6">
    <source>
        <dbReference type="ARBA" id="ARBA00023102"/>
    </source>
</evidence>
<evidence type="ECO:0000256" key="3">
    <source>
        <dbReference type="ARBA" id="ARBA00013085"/>
    </source>
</evidence>
<dbReference type="GO" id="GO:0004401">
    <property type="term" value="F:histidinol-phosphatase activity"/>
    <property type="evidence" value="ECO:0007669"/>
    <property type="project" value="UniProtKB-UniRule"/>
</dbReference>
<evidence type="ECO:0000256" key="4">
    <source>
        <dbReference type="ARBA" id="ARBA00022605"/>
    </source>
</evidence>
<dbReference type="AlphaFoldDB" id="A0A943YY68"/>
<dbReference type="PANTHER" id="PTHR21039:SF0">
    <property type="entry name" value="HISTIDINOL-PHOSPHATASE"/>
    <property type="match status" value="1"/>
</dbReference>
<dbReference type="Pfam" id="PF02811">
    <property type="entry name" value="PHP"/>
    <property type="match status" value="1"/>
</dbReference>
<keyword evidence="6 8" id="KW-0368">Histidine biosynthesis</keyword>
<proteinExistence type="inferred from homology"/>
<comment type="pathway">
    <text evidence="1 8">Amino-acid biosynthesis; L-histidine biosynthesis; L-histidine from 5-phospho-alpha-D-ribose 1-diphosphate: step 8/9.</text>
</comment>
<dbReference type="GO" id="GO:0005737">
    <property type="term" value="C:cytoplasm"/>
    <property type="evidence" value="ECO:0007669"/>
    <property type="project" value="TreeGrafter"/>
</dbReference>
<evidence type="ECO:0000256" key="5">
    <source>
        <dbReference type="ARBA" id="ARBA00022801"/>
    </source>
</evidence>
<evidence type="ECO:0000259" key="9">
    <source>
        <dbReference type="SMART" id="SM00481"/>
    </source>
</evidence>
<dbReference type="SUPFAM" id="SSF89550">
    <property type="entry name" value="PHP domain-like"/>
    <property type="match status" value="1"/>
</dbReference>
<evidence type="ECO:0000256" key="8">
    <source>
        <dbReference type="RuleBase" id="RU366003"/>
    </source>
</evidence>
<dbReference type="InterPro" id="IPR004013">
    <property type="entry name" value="PHP_dom"/>
</dbReference>
<keyword evidence="5 8" id="KW-0378">Hydrolase</keyword>
<comment type="similarity">
    <text evidence="2 8">Belongs to the PHP hydrolase family. HisK subfamily.</text>
</comment>
<organism evidence="10 11">
    <name type="scientific">Slackia piriformis</name>
    <dbReference type="NCBI Taxonomy" id="626934"/>
    <lineage>
        <taxon>Bacteria</taxon>
        <taxon>Bacillati</taxon>
        <taxon>Actinomycetota</taxon>
        <taxon>Coriobacteriia</taxon>
        <taxon>Eggerthellales</taxon>
        <taxon>Eggerthellaceae</taxon>
        <taxon>Slackia</taxon>
    </lineage>
</organism>
<comment type="catalytic activity">
    <reaction evidence="7 8">
        <text>L-histidinol phosphate + H2O = L-histidinol + phosphate</text>
        <dbReference type="Rhea" id="RHEA:14465"/>
        <dbReference type="ChEBI" id="CHEBI:15377"/>
        <dbReference type="ChEBI" id="CHEBI:43474"/>
        <dbReference type="ChEBI" id="CHEBI:57699"/>
        <dbReference type="ChEBI" id="CHEBI:57980"/>
        <dbReference type="EC" id="3.1.3.15"/>
    </reaction>
</comment>
<evidence type="ECO:0000256" key="1">
    <source>
        <dbReference type="ARBA" id="ARBA00004970"/>
    </source>
</evidence>
<dbReference type="EMBL" id="JAGZSV010000096">
    <property type="protein sequence ID" value="MBS6940996.1"/>
    <property type="molecule type" value="Genomic_DNA"/>
</dbReference>
<dbReference type="Proteomes" id="UP000727506">
    <property type="component" value="Unassembled WGS sequence"/>
</dbReference>
<dbReference type="InterPro" id="IPR010140">
    <property type="entry name" value="Histidinol_P_phosphatase_HisJ"/>
</dbReference>
<evidence type="ECO:0000313" key="11">
    <source>
        <dbReference type="Proteomes" id="UP000727506"/>
    </source>
</evidence>
<dbReference type="PANTHER" id="PTHR21039">
    <property type="entry name" value="HISTIDINOL PHOSPHATASE-RELATED"/>
    <property type="match status" value="1"/>
</dbReference>
<evidence type="ECO:0000256" key="2">
    <source>
        <dbReference type="ARBA" id="ARBA00009152"/>
    </source>
</evidence>
<evidence type="ECO:0000313" key="10">
    <source>
        <dbReference type="EMBL" id="MBS6940996.1"/>
    </source>
</evidence>
<sequence length="264" mass="29404">MDIVDCHTHTAFSDGADGIEDNVAAAEKRGIATIACTDHLAKPAFMDCAIDETRIDELAREIERSRERHPNVEVVFGFEADWYAGCEADIARAKGDATFLLGSVHYLGEFAIDWTRDMRIWERDGADAVWTEYVRTWCRACFCPVGFDSMAHPDLVRLFEKSGYAPSIGLAPLWDEMAEAARESGVRVEVSTAGLRKRLADFYPAYGLLERFRFAGVPITVGSDAHRACDVGSHVESAYAYARKAGYTHIEAPTADGDWRRIRL</sequence>
<dbReference type="InterPro" id="IPR003141">
    <property type="entry name" value="Pol/His_phosphatase_N"/>
</dbReference>
<evidence type="ECO:0000256" key="7">
    <source>
        <dbReference type="ARBA" id="ARBA00049158"/>
    </source>
</evidence>
<feature type="domain" description="Polymerase/histidinol phosphatase N-terminal" evidence="9">
    <location>
        <begin position="4"/>
        <end position="92"/>
    </location>
</feature>
<reference evidence="10" key="1">
    <citation type="submission" date="2021-02" db="EMBL/GenBank/DDBJ databases">
        <title>Infant gut strain persistence is associated with maternal origin, phylogeny, and functional potential including surface adhesion and iron acquisition.</title>
        <authorList>
            <person name="Lou Y.C."/>
        </authorList>
    </citation>
    <scope>NUCLEOTIDE SEQUENCE</scope>
    <source>
        <strain evidence="10">L2_039_000G1_dasL2_039_000G1_concoct_11</strain>
    </source>
</reference>
<protein>
    <recommendedName>
        <fullName evidence="3 8">Histidinol-phosphatase</fullName>
        <shortName evidence="8">HolPase</shortName>
        <ecNumber evidence="3 8">3.1.3.15</ecNumber>
    </recommendedName>
</protein>
<dbReference type="EC" id="3.1.3.15" evidence="3 8"/>
<gene>
    <name evidence="10" type="ORF">KH142_05880</name>
</gene>
<comment type="caution">
    <text evidence="10">The sequence shown here is derived from an EMBL/GenBank/DDBJ whole genome shotgun (WGS) entry which is preliminary data.</text>
</comment>
<dbReference type="GO" id="GO:0000105">
    <property type="term" value="P:L-histidine biosynthetic process"/>
    <property type="evidence" value="ECO:0007669"/>
    <property type="project" value="UniProtKB-UniRule"/>
</dbReference>
<dbReference type="SMART" id="SM00481">
    <property type="entry name" value="POLIIIAc"/>
    <property type="match status" value="1"/>
</dbReference>
<accession>A0A943YY68</accession>
<name>A0A943YY68_9ACTN</name>